<dbReference type="InterPro" id="IPR044855">
    <property type="entry name" value="CoA-Trfase_III_dom3_sf"/>
</dbReference>
<keyword evidence="3" id="KW-1185">Reference proteome</keyword>
<dbReference type="EMBL" id="NHRY01000226">
    <property type="protein sequence ID" value="PPQ29509.1"/>
    <property type="molecule type" value="Genomic_DNA"/>
</dbReference>
<dbReference type="InterPro" id="IPR003673">
    <property type="entry name" value="CoA-Trfase_fam_III"/>
</dbReference>
<gene>
    <name evidence="2" type="ORF">CCS01_21450</name>
</gene>
<dbReference type="AlphaFoldDB" id="A0A2S6N4I6"/>
<comment type="caution">
    <text evidence="2">The sequence shown here is derived from an EMBL/GenBank/DDBJ whole genome shotgun (WGS) entry which is preliminary data.</text>
</comment>
<evidence type="ECO:0000313" key="2">
    <source>
        <dbReference type="EMBL" id="PPQ29509.1"/>
    </source>
</evidence>
<evidence type="ECO:0000313" key="3">
    <source>
        <dbReference type="Proteomes" id="UP000239724"/>
    </source>
</evidence>
<dbReference type="Pfam" id="PF02515">
    <property type="entry name" value="CoA_transf_3"/>
    <property type="match status" value="1"/>
</dbReference>
<dbReference type="GO" id="GO:0008410">
    <property type="term" value="F:CoA-transferase activity"/>
    <property type="evidence" value="ECO:0007669"/>
    <property type="project" value="TreeGrafter"/>
</dbReference>
<dbReference type="InterPro" id="IPR050483">
    <property type="entry name" value="CoA-transferase_III_domain"/>
</dbReference>
<dbReference type="Gene3D" id="3.40.50.10540">
    <property type="entry name" value="Crotonobetainyl-coa:carnitine coa-transferase, domain 1"/>
    <property type="match status" value="1"/>
</dbReference>
<proteinExistence type="predicted"/>
<sequence length="405" mass="43788">MPESPADQAALAASQTRLPLNGITVLDLTLARAGPTAVRHFADWGADVIRIEPPPGEGEDVAGRRHGFDFQNLHRNKRAITLNLKTREGHEAFMRLAQKADVILENMRANVKHRLKVSYDDVRAINPRIVYGSISGFGQDGPYGARAGVDQIAQGMGGLMSITGEPGRGPMRVGIPVDDLTAGNLLALGCMMALFDRERTGVGRWVTTSLLEAQVFMLDFQASRWLMEGEVAGQAGNDHPTGIPTGVFPTSDGHINIAASSSRVFTRFCEAIGRPGWLQREDWKTQAGRSRDRKAINAAIGEITATKPSAHWIELFEANGIPCGPINTIDQVFADPQVRHLGMATKMHSPHVGDTEVVASAINISGFSKAIRSYPPDAGEHTGEILKSVGYSDAELNDMRQKGVI</sequence>
<protein>
    <submittedName>
        <fullName evidence="2">Formyl-CoA transferase</fullName>
    </submittedName>
</protein>
<dbReference type="OrthoDB" id="7457784at2"/>
<dbReference type="InterPro" id="IPR023606">
    <property type="entry name" value="CoA-Trfase_III_dom_1_sf"/>
</dbReference>
<dbReference type="RefSeq" id="WP_104520863.1">
    <property type="nucleotide sequence ID" value="NZ_NHRY01000226.1"/>
</dbReference>
<dbReference type="PANTHER" id="PTHR48207">
    <property type="entry name" value="SUCCINATE--HYDROXYMETHYLGLUTARATE COA-TRANSFERASE"/>
    <property type="match status" value="1"/>
</dbReference>
<reference evidence="2 3" key="1">
    <citation type="journal article" date="2018" name="Arch. Microbiol.">
        <title>New insights into the metabolic potential of the phototrophic purple bacterium Rhodopila globiformis DSM 161(T) from its draft genome sequence and evidence for a vanadium-dependent nitrogenase.</title>
        <authorList>
            <person name="Imhoff J.F."/>
            <person name="Rahn T."/>
            <person name="Kunzel S."/>
            <person name="Neulinger S.C."/>
        </authorList>
    </citation>
    <scope>NUCLEOTIDE SEQUENCE [LARGE SCALE GENOMIC DNA]</scope>
    <source>
        <strain evidence="2 3">DSM 161</strain>
    </source>
</reference>
<keyword evidence="1 2" id="KW-0808">Transferase</keyword>
<accession>A0A2S6N4I6</accession>
<name>A0A2S6N4I6_RHOGL</name>
<dbReference type="Gene3D" id="3.30.1540.10">
    <property type="entry name" value="formyl-coa transferase, domain 3"/>
    <property type="match status" value="1"/>
</dbReference>
<dbReference type="PANTHER" id="PTHR48207:SF3">
    <property type="entry name" value="SUCCINATE--HYDROXYMETHYLGLUTARATE COA-TRANSFERASE"/>
    <property type="match status" value="1"/>
</dbReference>
<dbReference type="SUPFAM" id="SSF89796">
    <property type="entry name" value="CoA-transferase family III (CaiB/BaiF)"/>
    <property type="match status" value="1"/>
</dbReference>
<evidence type="ECO:0000256" key="1">
    <source>
        <dbReference type="ARBA" id="ARBA00022679"/>
    </source>
</evidence>
<dbReference type="Proteomes" id="UP000239724">
    <property type="component" value="Unassembled WGS sequence"/>
</dbReference>
<organism evidence="2 3">
    <name type="scientific">Rhodopila globiformis</name>
    <name type="common">Rhodopseudomonas globiformis</name>
    <dbReference type="NCBI Taxonomy" id="1071"/>
    <lineage>
        <taxon>Bacteria</taxon>
        <taxon>Pseudomonadati</taxon>
        <taxon>Pseudomonadota</taxon>
        <taxon>Alphaproteobacteria</taxon>
        <taxon>Acetobacterales</taxon>
        <taxon>Acetobacteraceae</taxon>
        <taxon>Rhodopila</taxon>
    </lineage>
</organism>